<reference evidence="6" key="1">
    <citation type="submission" date="2023-06" db="EMBL/GenBank/DDBJ databases">
        <authorList>
            <consortium name="Lawrence Berkeley National Laboratory"/>
            <person name="Ahrendt S."/>
            <person name="Sahu N."/>
            <person name="Indic B."/>
            <person name="Wong-Bajracharya J."/>
            <person name="Merenyi Z."/>
            <person name="Ke H.-M."/>
            <person name="Monk M."/>
            <person name="Kocsube S."/>
            <person name="Drula E."/>
            <person name="Lipzen A."/>
            <person name="Balint B."/>
            <person name="Henrissat B."/>
            <person name="Andreopoulos B."/>
            <person name="Martin F.M."/>
            <person name="Harder C.B."/>
            <person name="Rigling D."/>
            <person name="Ford K.L."/>
            <person name="Foster G.D."/>
            <person name="Pangilinan J."/>
            <person name="Papanicolaou A."/>
            <person name="Barry K."/>
            <person name="LaButti K."/>
            <person name="Viragh M."/>
            <person name="Koriabine M."/>
            <person name="Yan M."/>
            <person name="Riley R."/>
            <person name="Champramary S."/>
            <person name="Plett K.L."/>
            <person name="Tsai I.J."/>
            <person name="Slot J."/>
            <person name="Sipos G."/>
            <person name="Plett J."/>
            <person name="Nagy L.G."/>
            <person name="Grigoriev I.V."/>
        </authorList>
    </citation>
    <scope>NUCLEOTIDE SEQUENCE</scope>
    <source>
        <strain evidence="6">CCBAS 213</strain>
    </source>
</reference>
<dbReference type="GeneID" id="85358995"/>
<sequence length="137" mass="15679">MSSQSSSKSKSKSKNKEFIIKSNSRNQNQCHWCQKTPQDLGSDKPFQTCSRCKESTECQRLNWPLHKLPCSKSKERNAILAQDPARAASAAKFAKWFERPPKLDLHPDYKNRDPDDRYILERGPHVSQGDDVGPYAD</sequence>
<keyword evidence="2" id="KW-0863">Zinc-finger</keyword>
<dbReference type="SUPFAM" id="SSF144232">
    <property type="entry name" value="HIT/MYND zinc finger-like"/>
    <property type="match status" value="1"/>
</dbReference>
<dbReference type="RefSeq" id="XP_060333383.1">
    <property type="nucleotide sequence ID" value="XM_060475447.1"/>
</dbReference>
<proteinExistence type="predicted"/>
<dbReference type="EMBL" id="JAUEPS010000010">
    <property type="protein sequence ID" value="KAK0461645.1"/>
    <property type="molecule type" value="Genomic_DNA"/>
</dbReference>
<comment type="caution">
    <text evidence="6">The sequence shown here is derived from an EMBL/GenBank/DDBJ whole genome shotgun (WGS) entry which is preliminary data.</text>
</comment>
<keyword evidence="7" id="KW-1185">Reference proteome</keyword>
<feature type="region of interest" description="Disordered" evidence="4">
    <location>
        <begin position="101"/>
        <end position="137"/>
    </location>
</feature>
<feature type="compositionally biased region" description="Basic and acidic residues" evidence="4">
    <location>
        <begin position="101"/>
        <end position="124"/>
    </location>
</feature>
<feature type="domain" description="MYND-type" evidence="5">
    <location>
        <begin position="30"/>
        <end position="70"/>
    </location>
</feature>
<dbReference type="Gene3D" id="6.10.140.2220">
    <property type="match status" value="1"/>
</dbReference>
<keyword evidence="3" id="KW-0862">Zinc</keyword>
<dbReference type="InterPro" id="IPR002893">
    <property type="entry name" value="Znf_MYND"/>
</dbReference>
<evidence type="ECO:0000313" key="6">
    <source>
        <dbReference type="EMBL" id="KAK0461645.1"/>
    </source>
</evidence>
<evidence type="ECO:0000256" key="1">
    <source>
        <dbReference type="ARBA" id="ARBA00022723"/>
    </source>
</evidence>
<evidence type="ECO:0000313" key="7">
    <source>
        <dbReference type="Proteomes" id="UP001175211"/>
    </source>
</evidence>
<keyword evidence="1" id="KW-0479">Metal-binding</keyword>
<evidence type="ECO:0000256" key="2">
    <source>
        <dbReference type="ARBA" id="ARBA00022771"/>
    </source>
</evidence>
<dbReference type="AlphaFoldDB" id="A0AA39N9S1"/>
<dbReference type="GO" id="GO:0008270">
    <property type="term" value="F:zinc ion binding"/>
    <property type="evidence" value="ECO:0007669"/>
    <property type="project" value="UniProtKB-KW"/>
</dbReference>
<name>A0AA39N9S1_ARMTA</name>
<organism evidence="6 7">
    <name type="scientific">Armillaria tabescens</name>
    <name type="common">Ringless honey mushroom</name>
    <name type="synonym">Agaricus tabescens</name>
    <dbReference type="NCBI Taxonomy" id="1929756"/>
    <lineage>
        <taxon>Eukaryota</taxon>
        <taxon>Fungi</taxon>
        <taxon>Dikarya</taxon>
        <taxon>Basidiomycota</taxon>
        <taxon>Agaricomycotina</taxon>
        <taxon>Agaricomycetes</taxon>
        <taxon>Agaricomycetidae</taxon>
        <taxon>Agaricales</taxon>
        <taxon>Marasmiineae</taxon>
        <taxon>Physalacriaceae</taxon>
        <taxon>Desarmillaria</taxon>
    </lineage>
</organism>
<dbReference type="Pfam" id="PF01753">
    <property type="entry name" value="zf-MYND"/>
    <property type="match status" value="1"/>
</dbReference>
<accession>A0AA39N9S1</accession>
<evidence type="ECO:0000256" key="4">
    <source>
        <dbReference type="SAM" id="MobiDB-lite"/>
    </source>
</evidence>
<evidence type="ECO:0000259" key="5">
    <source>
        <dbReference type="Pfam" id="PF01753"/>
    </source>
</evidence>
<gene>
    <name evidence="6" type="ORF">EV420DRAFT_1619176</name>
</gene>
<evidence type="ECO:0000256" key="3">
    <source>
        <dbReference type="ARBA" id="ARBA00022833"/>
    </source>
</evidence>
<dbReference type="Proteomes" id="UP001175211">
    <property type="component" value="Unassembled WGS sequence"/>
</dbReference>
<protein>
    <recommendedName>
        <fullName evidence="5">MYND-type domain-containing protein</fullName>
    </recommendedName>
</protein>
<feature type="region of interest" description="Disordered" evidence="4">
    <location>
        <begin position="1"/>
        <end position="28"/>
    </location>
</feature>